<evidence type="ECO:0000313" key="1">
    <source>
        <dbReference type="EMBL" id="KAI9922247.1"/>
    </source>
</evidence>
<name>A0ACC0WUH7_9STRA</name>
<accession>A0ACC0WUH7</accession>
<sequence>MGFLVLHLSSLLAPGAADLGFWERHTDVWMEHFYIAGEEVGKNQRSKDVKMYAPGARTDWSSMVTIPS</sequence>
<proteinExistence type="predicted"/>
<evidence type="ECO:0000313" key="2">
    <source>
        <dbReference type="Proteomes" id="UP001163321"/>
    </source>
</evidence>
<reference evidence="1 2" key="1">
    <citation type="journal article" date="2022" name="bioRxiv">
        <title>The genome of the oomycete Peronosclerospora sorghi, a cosmopolitan pathogen of maize and sorghum, is inflated with dispersed pseudogenes.</title>
        <authorList>
            <person name="Fletcher K."/>
            <person name="Martin F."/>
            <person name="Isakeit T."/>
            <person name="Cavanaugh K."/>
            <person name="Magill C."/>
            <person name="Michelmore R."/>
        </authorList>
    </citation>
    <scope>NUCLEOTIDE SEQUENCE [LARGE SCALE GENOMIC DNA]</scope>
    <source>
        <strain evidence="1">P6</strain>
    </source>
</reference>
<keyword evidence="2" id="KW-1185">Reference proteome</keyword>
<organism evidence="1 2">
    <name type="scientific">Peronosclerospora sorghi</name>
    <dbReference type="NCBI Taxonomy" id="230839"/>
    <lineage>
        <taxon>Eukaryota</taxon>
        <taxon>Sar</taxon>
        <taxon>Stramenopiles</taxon>
        <taxon>Oomycota</taxon>
        <taxon>Peronosporomycetes</taxon>
        <taxon>Peronosporales</taxon>
        <taxon>Peronosporaceae</taxon>
        <taxon>Peronosclerospora</taxon>
    </lineage>
</organism>
<dbReference type="Proteomes" id="UP001163321">
    <property type="component" value="Chromosome 1"/>
</dbReference>
<gene>
    <name evidence="1" type="ORF">PsorP6_001680</name>
</gene>
<protein>
    <submittedName>
        <fullName evidence="1">Uncharacterized protein</fullName>
    </submittedName>
</protein>
<comment type="caution">
    <text evidence="1">The sequence shown here is derived from an EMBL/GenBank/DDBJ whole genome shotgun (WGS) entry which is preliminary data.</text>
</comment>
<dbReference type="EMBL" id="CM047580">
    <property type="protein sequence ID" value="KAI9922247.1"/>
    <property type="molecule type" value="Genomic_DNA"/>
</dbReference>